<dbReference type="EMBL" id="CAJVPM010001313">
    <property type="protein sequence ID" value="CAG8464314.1"/>
    <property type="molecule type" value="Genomic_DNA"/>
</dbReference>
<name>A0ACA9KBI2_9GLOM</name>
<protein>
    <submittedName>
        <fullName evidence="1">3941_t:CDS:1</fullName>
    </submittedName>
</protein>
<proteinExistence type="predicted"/>
<accession>A0ACA9KBI2</accession>
<sequence length="129" mass="14608">DAINIIEIEPKDNNKGISILQNNHSNDLLLDIELEEKKIALLEYQTRNRKEAAEAKAIELQNQKLKASLKNTSTLYTTLTINESQTICHEQIYSSHLQVVPSILRHSIHNMNNEIEPFTANGNNASEES</sequence>
<comment type="caution">
    <text evidence="1">The sequence shown here is derived from an EMBL/GenBank/DDBJ whole genome shotgun (WGS) entry which is preliminary data.</text>
</comment>
<feature type="non-terminal residue" evidence="1">
    <location>
        <position position="1"/>
    </location>
</feature>
<gene>
    <name evidence="1" type="ORF">SCALOS_LOCUS1749</name>
</gene>
<organism evidence="1 2">
    <name type="scientific">Scutellospora calospora</name>
    <dbReference type="NCBI Taxonomy" id="85575"/>
    <lineage>
        <taxon>Eukaryota</taxon>
        <taxon>Fungi</taxon>
        <taxon>Fungi incertae sedis</taxon>
        <taxon>Mucoromycota</taxon>
        <taxon>Glomeromycotina</taxon>
        <taxon>Glomeromycetes</taxon>
        <taxon>Diversisporales</taxon>
        <taxon>Gigasporaceae</taxon>
        <taxon>Scutellospora</taxon>
    </lineage>
</organism>
<evidence type="ECO:0000313" key="1">
    <source>
        <dbReference type="EMBL" id="CAG8464314.1"/>
    </source>
</evidence>
<evidence type="ECO:0000313" key="2">
    <source>
        <dbReference type="Proteomes" id="UP000789860"/>
    </source>
</evidence>
<keyword evidence="2" id="KW-1185">Reference proteome</keyword>
<reference evidence="1" key="1">
    <citation type="submission" date="2021-06" db="EMBL/GenBank/DDBJ databases">
        <authorList>
            <person name="Kallberg Y."/>
            <person name="Tangrot J."/>
            <person name="Rosling A."/>
        </authorList>
    </citation>
    <scope>NUCLEOTIDE SEQUENCE</scope>
    <source>
        <strain evidence="1">AU212A</strain>
    </source>
</reference>
<dbReference type="Proteomes" id="UP000789860">
    <property type="component" value="Unassembled WGS sequence"/>
</dbReference>